<keyword evidence="11" id="KW-0275">Fatty acid biosynthesis</keyword>
<name>A0ABX1GWK9_9FLAO</name>
<feature type="transmembrane region" description="Helical" evidence="12">
    <location>
        <begin position="19"/>
        <end position="36"/>
    </location>
</feature>
<proteinExistence type="inferred from homology"/>
<feature type="domain" description="Fatty acid desaturase" evidence="13">
    <location>
        <begin position="43"/>
        <end position="242"/>
    </location>
</feature>
<evidence type="ECO:0000313" key="14">
    <source>
        <dbReference type="EMBL" id="NKI33270.1"/>
    </source>
</evidence>
<evidence type="ECO:0000256" key="2">
    <source>
        <dbReference type="ARBA" id="ARBA00008749"/>
    </source>
</evidence>
<sequence>MENLNTEVGNIYFSWKKTFWLYIMLVPIAFIDFKAITFFDSILVIALTIVTVGLGHSVGLHRGIIHKSYDTSSRYRNVGLFLFILTGLGSPLSWLKQHYYRDYWQNREDCPRYFRYQHSLITDYWWNLHLQFSPVDEELYQIPTIDLNDKTINHLHKYWYLYYLSFLLILYVLFGLNTALLASCFRTSLIILGHWYIGFASHKYGYAKHEIQNADESGYNDVLLGFVSFGEGFHNNHHAFPTSAKFSSRWYEVDFGWFLVWLLKKLKVVSNVKTQKHTLKSTATPFERLKWKFPW</sequence>
<dbReference type="InterPro" id="IPR015876">
    <property type="entry name" value="Acyl-CoA_DS"/>
</dbReference>
<protein>
    <submittedName>
        <fullName evidence="14">Acyl-CoA desaturase</fullName>
    </submittedName>
</protein>
<dbReference type="EMBL" id="JAAWWL010000002">
    <property type="protein sequence ID" value="NKI33270.1"/>
    <property type="molecule type" value="Genomic_DNA"/>
</dbReference>
<feature type="transmembrane region" description="Helical" evidence="12">
    <location>
        <begin position="42"/>
        <end position="65"/>
    </location>
</feature>
<evidence type="ECO:0000256" key="11">
    <source>
        <dbReference type="ARBA" id="ARBA00023160"/>
    </source>
</evidence>
<dbReference type="PANTHER" id="PTHR11351">
    <property type="entry name" value="ACYL-COA DESATURASE"/>
    <property type="match status" value="1"/>
</dbReference>
<evidence type="ECO:0000256" key="4">
    <source>
        <dbReference type="ARBA" id="ARBA00022692"/>
    </source>
</evidence>
<evidence type="ECO:0000256" key="3">
    <source>
        <dbReference type="ARBA" id="ARBA00022516"/>
    </source>
</evidence>
<gene>
    <name evidence="14" type="ORF">HCU67_15035</name>
</gene>
<comment type="subcellular location">
    <subcellularLocation>
        <location evidence="1">Membrane</location>
        <topology evidence="1">Multi-pass membrane protein</topology>
    </subcellularLocation>
</comment>
<keyword evidence="15" id="KW-1185">Reference proteome</keyword>
<evidence type="ECO:0000259" key="13">
    <source>
        <dbReference type="Pfam" id="PF00487"/>
    </source>
</evidence>
<keyword evidence="8" id="KW-0408">Iron</keyword>
<dbReference type="PANTHER" id="PTHR11351:SF31">
    <property type="entry name" value="DESATURASE 1, ISOFORM A-RELATED"/>
    <property type="match status" value="1"/>
</dbReference>
<comment type="caution">
    <text evidence="14">The sequence shown here is derived from an EMBL/GenBank/DDBJ whole genome shotgun (WGS) entry which is preliminary data.</text>
</comment>
<dbReference type="InterPro" id="IPR005804">
    <property type="entry name" value="FA_desaturase_dom"/>
</dbReference>
<comment type="similarity">
    <text evidence="2">Belongs to the fatty acid desaturase type 2 family.</text>
</comment>
<evidence type="ECO:0000256" key="12">
    <source>
        <dbReference type="SAM" id="Phobius"/>
    </source>
</evidence>
<keyword evidence="10 12" id="KW-0472">Membrane</keyword>
<keyword evidence="3" id="KW-0444">Lipid biosynthesis</keyword>
<keyword evidence="5" id="KW-0276">Fatty acid metabolism</keyword>
<evidence type="ECO:0000256" key="1">
    <source>
        <dbReference type="ARBA" id="ARBA00004141"/>
    </source>
</evidence>
<organism evidence="14 15">
    <name type="scientific">Croceivirga thetidis</name>
    <dbReference type="NCBI Taxonomy" id="2721623"/>
    <lineage>
        <taxon>Bacteria</taxon>
        <taxon>Pseudomonadati</taxon>
        <taxon>Bacteroidota</taxon>
        <taxon>Flavobacteriia</taxon>
        <taxon>Flavobacteriales</taxon>
        <taxon>Flavobacteriaceae</taxon>
        <taxon>Croceivirga</taxon>
    </lineage>
</organism>
<keyword evidence="6 12" id="KW-1133">Transmembrane helix</keyword>
<evidence type="ECO:0000256" key="7">
    <source>
        <dbReference type="ARBA" id="ARBA00023002"/>
    </source>
</evidence>
<evidence type="ECO:0000256" key="10">
    <source>
        <dbReference type="ARBA" id="ARBA00023136"/>
    </source>
</evidence>
<dbReference type="Proteomes" id="UP000718451">
    <property type="component" value="Unassembled WGS sequence"/>
</dbReference>
<reference evidence="14 15" key="1">
    <citation type="submission" date="2020-04" db="EMBL/GenBank/DDBJ databases">
        <authorList>
            <person name="Yoon J."/>
        </authorList>
    </citation>
    <scope>NUCLEOTIDE SEQUENCE [LARGE SCALE GENOMIC DNA]</scope>
    <source>
        <strain evidence="14 15">DJ-13</strain>
    </source>
</reference>
<keyword evidence="4 12" id="KW-0812">Transmembrane</keyword>
<feature type="transmembrane region" description="Helical" evidence="12">
    <location>
        <begin position="160"/>
        <end position="182"/>
    </location>
</feature>
<evidence type="ECO:0000256" key="8">
    <source>
        <dbReference type="ARBA" id="ARBA00023004"/>
    </source>
</evidence>
<evidence type="ECO:0000256" key="9">
    <source>
        <dbReference type="ARBA" id="ARBA00023098"/>
    </source>
</evidence>
<evidence type="ECO:0000256" key="5">
    <source>
        <dbReference type="ARBA" id="ARBA00022832"/>
    </source>
</evidence>
<evidence type="ECO:0000256" key="6">
    <source>
        <dbReference type="ARBA" id="ARBA00022989"/>
    </source>
</evidence>
<dbReference type="Pfam" id="PF00487">
    <property type="entry name" value="FA_desaturase"/>
    <property type="match status" value="1"/>
</dbReference>
<dbReference type="RefSeq" id="WP_168553409.1">
    <property type="nucleotide sequence ID" value="NZ_JAAWWL010000002.1"/>
</dbReference>
<keyword evidence="9" id="KW-0443">Lipid metabolism</keyword>
<evidence type="ECO:0000313" key="15">
    <source>
        <dbReference type="Proteomes" id="UP000718451"/>
    </source>
</evidence>
<feature type="transmembrane region" description="Helical" evidence="12">
    <location>
        <begin position="77"/>
        <end position="95"/>
    </location>
</feature>
<accession>A0ABX1GWK9</accession>
<keyword evidence="7" id="KW-0560">Oxidoreductase</keyword>